<dbReference type="AlphaFoldDB" id="A0A8J7QBJ5"/>
<evidence type="ECO:0000256" key="5">
    <source>
        <dbReference type="ARBA" id="ARBA00023136"/>
    </source>
</evidence>
<dbReference type="SUPFAM" id="SSF49299">
    <property type="entry name" value="PKD domain"/>
    <property type="match status" value="4"/>
</dbReference>
<dbReference type="CDD" id="cd00146">
    <property type="entry name" value="PKD"/>
    <property type="match status" value="4"/>
</dbReference>
<dbReference type="GO" id="GO:0005261">
    <property type="term" value="F:monoatomic cation channel activity"/>
    <property type="evidence" value="ECO:0007669"/>
    <property type="project" value="TreeGrafter"/>
</dbReference>
<keyword evidence="9" id="KW-1185">Reference proteome</keyword>
<evidence type="ECO:0000256" key="2">
    <source>
        <dbReference type="ARBA" id="ARBA00022692"/>
    </source>
</evidence>
<keyword evidence="5" id="KW-0472">Membrane</keyword>
<feature type="chain" id="PRO_5035290895" evidence="6">
    <location>
        <begin position="33"/>
        <end position="594"/>
    </location>
</feature>
<dbReference type="PROSITE" id="PS50093">
    <property type="entry name" value="PKD"/>
    <property type="match status" value="4"/>
</dbReference>
<gene>
    <name evidence="8" type="ORF">J3U88_21575</name>
</gene>
<organism evidence="8 9">
    <name type="scientific">Acanthopleuribacter pedis</name>
    <dbReference type="NCBI Taxonomy" id="442870"/>
    <lineage>
        <taxon>Bacteria</taxon>
        <taxon>Pseudomonadati</taxon>
        <taxon>Acidobacteriota</taxon>
        <taxon>Holophagae</taxon>
        <taxon>Acanthopleuribacterales</taxon>
        <taxon>Acanthopleuribacteraceae</taxon>
        <taxon>Acanthopleuribacter</taxon>
    </lineage>
</organism>
<evidence type="ECO:0000313" key="8">
    <source>
        <dbReference type="EMBL" id="MBO1321084.1"/>
    </source>
</evidence>
<feature type="signal peptide" evidence="6">
    <location>
        <begin position="1"/>
        <end position="32"/>
    </location>
</feature>
<evidence type="ECO:0000256" key="1">
    <source>
        <dbReference type="ARBA" id="ARBA00004141"/>
    </source>
</evidence>
<dbReference type="InterPro" id="IPR035986">
    <property type="entry name" value="PKD_dom_sf"/>
</dbReference>
<feature type="domain" description="PKD" evidence="7">
    <location>
        <begin position="271"/>
        <end position="330"/>
    </location>
</feature>
<comment type="subcellular location">
    <subcellularLocation>
        <location evidence="1">Membrane</location>
        <topology evidence="1">Multi-pass membrane protein</topology>
    </subcellularLocation>
</comment>
<evidence type="ECO:0000256" key="6">
    <source>
        <dbReference type="SAM" id="SignalP"/>
    </source>
</evidence>
<dbReference type="PANTHER" id="PTHR46730:SF1">
    <property type="entry name" value="PLAT DOMAIN-CONTAINING PROTEIN"/>
    <property type="match status" value="1"/>
</dbReference>
<dbReference type="InterPro" id="IPR022409">
    <property type="entry name" value="PKD/Chitinase_dom"/>
</dbReference>
<dbReference type="GO" id="GO:0006816">
    <property type="term" value="P:calcium ion transport"/>
    <property type="evidence" value="ECO:0007669"/>
    <property type="project" value="TreeGrafter"/>
</dbReference>
<comment type="caution">
    <text evidence="8">The sequence shown here is derived from an EMBL/GenBank/DDBJ whole genome shotgun (WGS) entry which is preliminary data.</text>
</comment>
<dbReference type="InterPro" id="IPR000601">
    <property type="entry name" value="PKD_dom"/>
</dbReference>
<dbReference type="InterPro" id="IPR013783">
    <property type="entry name" value="Ig-like_fold"/>
</dbReference>
<evidence type="ECO:0000256" key="4">
    <source>
        <dbReference type="ARBA" id="ARBA00022989"/>
    </source>
</evidence>
<feature type="domain" description="PKD" evidence="7">
    <location>
        <begin position="419"/>
        <end position="505"/>
    </location>
</feature>
<dbReference type="PANTHER" id="PTHR46730">
    <property type="entry name" value="POLYCYSTIN-1"/>
    <property type="match status" value="1"/>
</dbReference>
<dbReference type="GO" id="GO:0005886">
    <property type="term" value="C:plasma membrane"/>
    <property type="evidence" value="ECO:0007669"/>
    <property type="project" value="TreeGrafter"/>
</dbReference>
<feature type="domain" description="PKD" evidence="7">
    <location>
        <begin position="527"/>
        <end position="594"/>
    </location>
</feature>
<dbReference type="Gene3D" id="2.60.40.10">
    <property type="entry name" value="Immunoglobulins"/>
    <property type="match status" value="4"/>
</dbReference>
<reference evidence="8" key="1">
    <citation type="submission" date="2021-03" db="EMBL/GenBank/DDBJ databases">
        <authorList>
            <person name="Wang G."/>
        </authorList>
    </citation>
    <scope>NUCLEOTIDE SEQUENCE</scope>
    <source>
        <strain evidence="8">KCTC 12899</strain>
    </source>
</reference>
<dbReference type="RefSeq" id="WP_207861056.1">
    <property type="nucleotide sequence ID" value="NZ_JAFREP010000021.1"/>
</dbReference>
<dbReference type="Proteomes" id="UP000664417">
    <property type="component" value="Unassembled WGS sequence"/>
</dbReference>
<keyword evidence="4" id="KW-1133">Transmembrane helix</keyword>
<dbReference type="SMART" id="SM00089">
    <property type="entry name" value="PKD"/>
    <property type="match status" value="4"/>
</dbReference>
<evidence type="ECO:0000313" key="9">
    <source>
        <dbReference type="Proteomes" id="UP000664417"/>
    </source>
</evidence>
<keyword evidence="3" id="KW-0677">Repeat</keyword>
<feature type="domain" description="PKD" evidence="7">
    <location>
        <begin position="332"/>
        <end position="413"/>
    </location>
</feature>
<sequence length="594" mass="63287">MKNPFFTPARRRLLLPQLVGAGMLLVSCGSGAPVLDSEASLSLSAVPNTLKNNGDTTRVLVRAMVDGQPAYDGTTIWLGADRGSLPEKVTLTDGTAEVYFRSDERIGSVTLTAGRTPGGSDASETVSVIDSVVPLGEPYISYSPTNLTAAGGTVDIRVRVIGENNLPLPGETVIMSVSYGSLAPGRSAQKTDLDGWVNQTLTVPAQQQHPEEIGLTFRVRDLVIDDKLITITPNQNPKPEIHVSHATAEIGQTVVFNGAASSDPDDSRPLDPGQMEWRFGDNSAAAKGLSVEHTYTRPGTYAATLTMTDALGAAVTATKTVTVEPPEPNVAPTAVITVSPTDPRDGEEVIFNGERSGDSDGEIVAYRWLFGDGFQEEGVQVSRVYPGAGEYTATLTVEDDLGARTSTTAKVTVAGNKAPVAALKAAGEVFRPGEPVSFDASESSDPDGDALTTYSFDFGDGSSRRTQNTPTLSHSYTEQGVYLARVMVRDSRGAVDYATTTLAVTHRQPPRASFGFEPEIEVKAGTTLRFSARASTSEESRIETYEWNFGDGQPGVGVETTHTYFEAGEYSVRLTIIDEYGVRDTSAQVVRIIE</sequence>
<accession>A0A8J7QBJ5</accession>
<evidence type="ECO:0000256" key="3">
    <source>
        <dbReference type="ARBA" id="ARBA00022737"/>
    </source>
</evidence>
<proteinExistence type="predicted"/>
<dbReference type="Pfam" id="PF18911">
    <property type="entry name" value="PKD_4"/>
    <property type="match status" value="4"/>
</dbReference>
<evidence type="ECO:0000259" key="7">
    <source>
        <dbReference type="PROSITE" id="PS50093"/>
    </source>
</evidence>
<keyword evidence="6" id="KW-0732">Signal</keyword>
<name>A0A8J7QBJ5_9BACT</name>
<keyword evidence="2" id="KW-0812">Transmembrane</keyword>
<dbReference type="EMBL" id="JAFREP010000021">
    <property type="protein sequence ID" value="MBO1321084.1"/>
    <property type="molecule type" value="Genomic_DNA"/>
</dbReference>
<protein>
    <submittedName>
        <fullName evidence="8">PKD domain-containing protein</fullName>
    </submittedName>
</protein>
<dbReference type="PROSITE" id="PS51257">
    <property type="entry name" value="PROKAR_LIPOPROTEIN"/>
    <property type="match status" value="1"/>
</dbReference>